<keyword evidence="17" id="KW-1185">Reference proteome</keyword>
<dbReference type="Gene3D" id="1.10.510.10">
    <property type="entry name" value="Transferase(Phosphotransferase) domain 1"/>
    <property type="match status" value="1"/>
</dbReference>
<dbReference type="GO" id="GO:0005524">
    <property type="term" value="F:ATP binding"/>
    <property type="evidence" value="ECO:0007669"/>
    <property type="project" value="UniProtKB-UniRule"/>
</dbReference>
<dbReference type="Pfam" id="PF00560">
    <property type="entry name" value="LRR_1"/>
    <property type="match status" value="3"/>
</dbReference>
<dbReference type="GO" id="GO:0016020">
    <property type="term" value="C:membrane"/>
    <property type="evidence" value="ECO:0007669"/>
    <property type="project" value="UniProtKB-SubCell"/>
</dbReference>
<proteinExistence type="inferred from homology"/>
<dbReference type="SUPFAM" id="SSF56112">
    <property type="entry name" value="Protein kinase-like (PK-like)"/>
    <property type="match status" value="1"/>
</dbReference>
<evidence type="ECO:0000259" key="15">
    <source>
        <dbReference type="PROSITE" id="PS50011"/>
    </source>
</evidence>
<dbReference type="FunFam" id="3.30.200.20:FF:000661">
    <property type="entry name" value="Serine-threonine protein kinase plant-type"/>
    <property type="match status" value="1"/>
</dbReference>
<dbReference type="GO" id="GO:0016301">
    <property type="term" value="F:kinase activity"/>
    <property type="evidence" value="ECO:0007669"/>
    <property type="project" value="UniProtKB-KW"/>
</dbReference>
<dbReference type="EMBL" id="CAUOFW020000392">
    <property type="protein sequence ID" value="CAK9134277.1"/>
    <property type="molecule type" value="Genomic_DNA"/>
</dbReference>
<dbReference type="InterPro" id="IPR008271">
    <property type="entry name" value="Ser/Thr_kinase_AS"/>
</dbReference>
<accession>A0ABC8QWQ6</accession>
<dbReference type="Pfam" id="PF00069">
    <property type="entry name" value="Pkinase"/>
    <property type="match status" value="1"/>
</dbReference>
<gene>
    <name evidence="16" type="ORF">ILEXP_LOCUS1214</name>
</gene>
<comment type="subcellular location">
    <subcellularLocation>
        <location evidence="1">Membrane</location>
        <topology evidence="1">Single-pass membrane protein</topology>
    </subcellularLocation>
</comment>
<dbReference type="PANTHER" id="PTHR27008">
    <property type="entry name" value="OS04G0122200 PROTEIN"/>
    <property type="match status" value="1"/>
</dbReference>
<feature type="binding site" evidence="13">
    <location>
        <position position="392"/>
    </location>
    <ligand>
        <name>ATP</name>
        <dbReference type="ChEBI" id="CHEBI:30616"/>
    </ligand>
</feature>
<evidence type="ECO:0000256" key="10">
    <source>
        <dbReference type="ARBA" id="ARBA00022989"/>
    </source>
</evidence>
<keyword evidence="12" id="KW-0325">Glycoprotein</keyword>
<protein>
    <recommendedName>
        <fullName evidence="15">Protein kinase domain-containing protein</fullName>
    </recommendedName>
</protein>
<evidence type="ECO:0000256" key="6">
    <source>
        <dbReference type="ARBA" id="ARBA00022737"/>
    </source>
</evidence>
<keyword evidence="5 14" id="KW-0812">Transmembrane</keyword>
<feature type="transmembrane region" description="Helical" evidence="14">
    <location>
        <begin position="305"/>
        <end position="329"/>
    </location>
</feature>
<dbReference type="GO" id="GO:0006952">
    <property type="term" value="P:defense response"/>
    <property type="evidence" value="ECO:0007669"/>
    <property type="project" value="UniProtKB-ARBA"/>
</dbReference>
<dbReference type="PROSITE" id="PS00107">
    <property type="entry name" value="PROTEIN_KINASE_ATP"/>
    <property type="match status" value="1"/>
</dbReference>
<dbReference type="InterPro" id="IPR051809">
    <property type="entry name" value="Plant_receptor-like_S/T_kinase"/>
</dbReference>
<organism evidence="16 17">
    <name type="scientific">Ilex paraguariensis</name>
    <name type="common">yerba mate</name>
    <dbReference type="NCBI Taxonomy" id="185542"/>
    <lineage>
        <taxon>Eukaryota</taxon>
        <taxon>Viridiplantae</taxon>
        <taxon>Streptophyta</taxon>
        <taxon>Embryophyta</taxon>
        <taxon>Tracheophyta</taxon>
        <taxon>Spermatophyta</taxon>
        <taxon>Magnoliopsida</taxon>
        <taxon>eudicotyledons</taxon>
        <taxon>Gunneridae</taxon>
        <taxon>Pentapetalae</taxon>
        <taxon>asterids</taxon>
        <taxon>campanulids</taxon>
        <taxon>Aquifoliales</taxon>
        <taxon>Aquifoliaceae</taxon>
        <taxon>Ilex</taxon>
    </lineage>
</organism>
<keyword evidence="10 14" id="KW-1133">Transmembrane helix</keyword>
<dbReference type="SUPFAM" id="SSF52058">
    <property type="entry name" value="L domain-like"/>
    <property type="match status" value="1"/>
</dbReference>
<dbReference type="InterPro" id="IPR032675">
    <property type="entry name" value="LRR_dom_sf"/>
</dbReference>
<dbReference type="GO" id="GO:0051707">
    <property type="term" value="P:response to other organism"/>
    <property type="evidence" value="ECO:0007669"/>
    <property type="project" value="UniProtKB-ARBA"/>
</dbReference>
<dbReference type="SMART" id="SM00369">
    <property type="entry name" value="LRR_TYP"/>
    <property type="match status" value="4"/>
</dbReference>
<evidence type="ECO:0000256" key="5">
    <source>
        <dbReference type="ARBA" id="ARBA00022692"/>
    </source>
</evidence>
<evidence type="ECO:0000256" key="11">
    <source>
        <dbReference type="ARBA" id="ARBA00023136"/>
    </source>
</evidence>
<keyword evidence="3" id="KW-0433">Leucine-rich repeat</keyword>
<keyword evidence="9 13" id="KW-0067">ATP-binding</keyword>
<keyword evidence="11 14" id="KW-0472">Membrane</keyword>
<evidence type="ECO:0000313" key="16">
    <source>
        <dbReference type="EMBL" id="CAK9134277.1"/>
    </source>
</evidence>
<dbReference type="InterPro" id="IPR003591">
    <property type="entry name" value="Leu-rich_rpt_typical-subtyp"/>
</dbReference>
<evidence type="ECO:0000256" key="7">
    <source>
        <dbReference type="ARBA" id="ARBA00022741"/>
    </source>
</evidence>
<dbReference type="InterPro" id="IPR001611">
    <property type="entry name" value="Leu-rich_rpt"/>
</dbReference>
<keyword evidence="6" id="KW-0677">Repeat</keyword>
<name>A0ABC8QWQ6_9AQUA</name>
<dbReference type="PANTHER" id="PTHR27008:SF602">
    <property type="entry name" value="LRR RECEPTOR-LIKE SERINE_THREONINE-PROTEIN KINASE EFR"/>
    <property type="match status" value="1"/>
</dbReference>
<dbReference type="InterPro" id="IPR011009">
    <property type="entry name" value="Kinase-like_dom_sf"/>
</dbReference>
<evidence type="ECO:0000256" key="14">
    <source>
        <dbReference type="SAM" id="Phobius"/>
    </source>
</evidence>
<dbReference type="InterPro" id="IPR000719">
    <property type="entry name" value="Prot_kinase_dom"/>
</dbReference>
<evidence type="ECO:0000256" key="4">
    <source>
        <dbReference type="ARBA" id="ARBA00022679"/>
    </source>
</evidence>
<sequence length="537" mass="58502">MEILTAEQAGLTGAIPKEIGNLRNLGVLEMDLNSLRGHGLPNLEQLCLGSNTLTGVIPDSISNASKLTKLDLISNRFSGPIPNSLGSLKLLEILNLGRNNLTCASSSSESELRFITSLTNCRFLRVLWVVDNPLNGTISVSIGNFSTSLQNFAASNCTIKGDIPAEIGIGSLKVAIVIDLSSNQFSGDIPSTVGGLQNVIKLFLDDNRLQGSIPESFSGLISLEFLDLSQNNLSGVIPKSLEALQRLTYFNVSFNRLRGEIPNGGPFMNFTKGSFMSNEAFCGAPWLQFPPCDSNSHHRSKNRRVLLIVFASLGIASLVLALTIVLLLIRGRRRNHTPAQNDLLPKIVHERISYHELRRATDGFSESNLIGTGSSGSVYKGILADGTSFAIKVFNMQMEGAFKSFDNECDVLRNLRPRNLTKVISSCSNLDFKALVLDYMPNGSLEKWLYSHNYYLDITQRLDIMIDVACALEYLHHGYSTPVVHCDLKPSNVLLDVDMVGHLTDFGIAKLFSAAESLVQTTTLGTVGYIPPGDAFG</sequence>
<dbReference type="PROSITE" id="PS50011">
    <property type="entry name" value="PROTEIN_KINASE_DOM"/>
    <property type="match status" value="1"/>
</dbReference>
<dbReference type="PROSITE" id="PS00108">
    <property type="entry name" value="PROTEIN_KINASE_ST"/>
    <property type="match status" value="1"/>
</dbReference>
<comment type="caution">
    <text evidence="16">The sequence shown here is derived from an EMBL/GenBank/DDBJ whole genome shotgun (WGS) entry which is preliminary data.</text>
</comment>
<feature type="domain" description="Protein kinase" evidence="15">
    <location>
        <begin position="364"/>
        <end position="537"/>
    </location>
</feature>
<evidence type="ECO:0000256" key="3">
    <source>
        <dbReference type="ARBA" id="ARBA00022614"/>
    </source>
</evidence>
<dbReference type="Proteomes" id="UP001642360">
    <property type="component" value="Unassembled WGS sequence"/>
</dbReference>
<dbReference type="AlphaFoldDB" id="A0ABC8QWQ6"/>
<dbReference type="Gene3D" id="3.80.10.10">
    <property type="entry name" value="Ribonuclease Inhibitor"/>
    <property type="match status" value="1"/>
</dbReference>
<comment type="similarity">
    <text evidence="2">Belongs to the RLP family.</text>
</comment>
<dbReference type="SMART" id="SM00220">
    <property type="entry name" value="S_TKc"/>
    <property type="match status" value="1"/>
</dbReference>
<dbReference type="FunFam" id="3.80.10.10:FF:000111">
    <property type="entry name" value="LRR receptor-like serine/threonine-protein kinase ERECTA"/>
    <property type="match status" value="1"/>
</dbReference>
<keyword evidence="4" id="KW-0808">Transferase</keyword>
<evidence type="ECO:0000256" key="9">
    <source>
        <dbReference type="ARBA" id="ARBA00022840"/>
    </source>
</evidence>
<evidence type="ECO:0000256" key="2">
    <source>
        <dbReference type="ARBA" id="ARBA00009592"/>
    </source>
</evidence>
<evidence type="ECO:0000313" key="17">
    <source>
        <dbReference type="Proteomes" id="UP001642360"/>
    </source>
</evidence>
<keyword evidence="7 13" id="KW-0547">Nucleotide-binding</keyword>
<dbReference type="Pfam" id="PF13855">
    <property type="entry name" value="LRR_8"/>
    <property type="match status" value="1"/>
</dbReference>
<evidence type="ECO:0000256" key="13">
    <source>
        <dbReference type="PROSITE-ProRule" id="PRU10141"/>
    </source>
</evidence>
<reference evidence="16 17" key="1">
    <citation type="submission" date="2024-02" db="EMBL/GenBank/DDBJ databases">
        <authorList>
            <person name="Vignale AGUSTIN F."/>
            <person name="Sosa J E."/>
            <person name="Modenutti C."/>
        </authorList>
    </citation>
    <scope>NUCLEOTIDE SEQUENCE [LARGE SCALE GENOMIC DNA]</scope>
</reference>
<dbReference type="InterPro" id="IPR017441">
    <property type="entry name" value="Protein_kinase_ATP_BS"/>
</dbReference>
<dbReference type="Gene3D" id="3.30.200.20">
    <property type="entry name" value="Phosphorylase Kinase, domain 1"/>
    <property type="match status" value="1"/>
</dbReference>
<evidence type="ECO:0000256" key="8">
    <source>
        <dbReference type="ARBA" id="ARBA00022777"/>
    </source>
</evidence>
<keyword evidence="8" id="KW-0418">Kinase</keyword>
<evidence type="ECO:0000256" key="12">
    <source>
        <dbReference type="ARBA" id="ARBA00023180"/>
    </source>
</evidence>
<evidence type="ECO:0000256" key="1">
    <source>
        <dbReference type="ARBA" id="ARBA00004167"/>
    </source>
</evidence>